<evidence type="ECO:0000313" key="6">
    <source>
        <dbReference type="EMBL" id="EEZ99854.2"/>
    </source>
</evidence>
<feature type="region of interest" description="Disordered" evidence="3">
    <location>
        <begin position="37"/>
        <end position="57"/>
    </location>
</feature>
<name>D6WF33_TRICA</name>
<dbReference type="Pfam" id="PF07679">
    <property type="entry name" value="I-set"/>
    <property type="match status" value="1"/>
</dbReference>
<reference evidence="6 7" key="1">
    <citation type="journal article" date="2008" name="Nature">
        <title>The genome of the model beetle and pest Tribolium castaneum.</title>
        <authorList>
            <consortium name="Tribolium Genome Sequencing Consortium"/>
            <person name="Richards S."/>
            <person name="Gibbs R.A."/>
            <person name="Weinstock G.M."/>
            <person name="Brown S.J."/>
            <person name="Denell R."/>
            <person name="Beeman R.W."/>
            <person name="Gibbs R."/>
            <person name="Beeman R.W."/>
            <person name="Brown S.J."/>
            <person name="Bucher G."/>
            <person name="Friedrich M."/>
            <person name="Grimmelikhuijzen C.J."/>
            <person name="Klingler M."/>
            <person name="Lorenzen M."/>
            <person name="Richards S."/>
            <person name="Roth S."/>
            <person name="Schroder R."/>
            <person name="Tautz D."/>
            <person name="Zdobnov E.M."/>
            <person name="Muzny D."/>
            <person name="Gibbs R.A."/>
            <person name="Weinstock G.M."/>
            <person name="Attaway T."/>
            <person name="Bell S."/>
            <person name="Buhay C.J."/>
            <person name="Chandrabose M.N."/>
            <person name="Chavez D."/>
            <person name="Clerk-Blankenburg K.P."/>
            <person name="Cree A."/>
            <person name="Dao M."/>
            <person name="Davis C."/>
            <person name="Chacko J."/>
            <person name="Dinh H."/>
            <person name="Dugan-Rocha S."/>
            <person name="Fowler G."/>
            <person name="Garner T.T."/>
            <person name="Garnes J."/>
            <person name="Gnirke A."/>
            <person name="Hawes A."/>
            <person name="Hernandez J."/>
            <person name="Hines S."/>
            <person name="Holder M."/>
            <person name="Hume J."/>
            <person name="Jhangiani S.N."/>
            <person name="Joshi V."/>
            <person name="Khan Z.M."/>
            <person name="Jackson L."/>
            <person name="Kovar C."/>
            <person name="Kowis A."/>
            <person name="Lee S."/>
            <person name="Lewis L.R."/>
            <person name="Margolis J."/>
            <person name="Morgan M."/>
            <person name="Nazareth L.V."/>
            <person name="Nguyen N."/>
            <person name="Okwuonu G."/>
            <person name="Parker D."/>
            <person name="Richards S."/>
            <person name="Ruiz S.J."/>
            <person name="Santibanez J."/>
            <person name="Savard J."/>
            <person name="Scherer S.E."/>
            <person name="Schneider B."/>
            <person name="Sodergren E."/>
            <person name="Tautz D."/>
            <person name="Vattahil S."/>
            <person name="Villasana D."/>
            <person name="White C.S."/>
            <person name="Wright R."/>
            <person name="Park Y."/>
            <person name="Beeman R.W."/>
            <person name="Lord J."/>
            <person name="Oppert B."/>
            <person name="Lorenzen M."/>
            <person name="Brown S."/>
            <person name="Wang L."/>
            <person name="Savard J."/>
            <person name="Tautz D."/>
            <person name="Richards S."/>
            <person name="Weinstock G."/>
            <person name="Gibbs R.A."/>
            <person name="Liu Y."/>
            <person name="Worley K."/>
            <person name="Weinstock G."/>
            <person name="Elsik C.G."/>
            <person name="Reese J.T."/>
            <person name="Elhaik E."/>
            <person name="Landan G."/>
            <person name="Graur D."/>
            <person name="Arensburger P."/>
            <person name="Atkinson P."/>
            <person name="Beeman R.W."/>
            <person name="Beidler J."/>
            <person name="Brown S.J."/>
            <person name="Demuth J.P."/>
            <person name="Drury D.W."/>
            <person name="Du Y.Z."/>
            <person name="Fujiwara H."/>
            <person name="Lorenzen M."/>
            <person name="Maselli V."/>
            <person name="Osanai M."/>
            <person name="Park Y."/>
            <person name="Robertson H.M."/>
            <person name="Tu Z."/>
            <person name="Wang J.J."/>
            <person name="Wang S."/>
            <person name="Richards S."/>
            <person name="Song H."/>
            <person name="Zhang L."/>
            <person name="Sodergren E."/>
            <person name="Werner D."/>
            <person name="Stanke M."/>
            <person name="Morgenstern B."/>
            <person name="Solovyev V."/>
            <person name="Kosarev P."/>
            <person name="Brown G."/>
            <person name="Chen H.C."/>
            <person name="Ermolaeva O."/>
            <person name="Hlavina W."/>
            <person name="Kapustin Y."/>
            <person name="Kiryutin B."/>
            <person name="Kitts P."/>
            <person name="Maglott D."/>
            <person name="Pruitt K."/>
            <person name="Sapojnikov V."/>
            <person name="Souvorov A."/>
            <person name="Mackey A.J."/>
            <person name="Waterhouse R.M."/>
            <person name="Wyder S."/>
            <person name="Zdobnov E.M."/>
            <person name="Zdobnov E.M."/>
            <person name="Wyder S."/>
            <person name="Kriventseva E.V."/>
            <person name="Kadowaki T."/>
            <person name="Bork P."/>
            <person name="Aranda M."/>
            <person name="Bao R."/>
            <person name="Beermann A."/>
            <person name="Berns N."/>
            <person name="Bolognesi R."/>
            <person name="Bonneton F."/>
            <person name="Bopp D."/>
            <person name="Brown S.J."/>
            <person name="Bucher G."/>
            <person name="Butts T."/>
            <person name="Chaumot A."/>
            <person name="Denell R.E."/>
            <person name="Ferrier D.E."/>
            <person name="Friedrich M."/>
            <person name="Gordon C.M."/>
            <person name="Jindra M."/>
            <person name="Klingler M."/>
            <person name="Lan Q."/>
            <person name="Lattorff H.M."/>
            <person name="Laudet V."/>
            <person name="von Levetsow C."/>
            <person name="Liu Z."/>
            <person name="Lutz R."/>
            <person name="Lynch J.A."/>
            <person name="da Fonseca R.N."/>
            <person name="Posnien N."/>
            <person name="Reuter R."/>
            <person name="Roth S."/>
            <person name="Savard J."/>
            <person name="Schinko J.B."/>
            <person name="Schmitt C."/>
            <person name="Schoppmeier M."/>
            <person name="Schroder R."/>
            <person name="Shippy T.D."/>
            <person name="Simonnet F."/>
            <person name="Marques-Souza H."/>
            <person name="Tautz D."/>
            <person name="Tomoyasu Y."/>
            <person name="Trauner J."/>
            <person name="Van der Zee M."/>
            <person name="Vervoort M."/>
            <person name="Wittkopp N."/>
            <person name="Wimmer E.A."/>
            <person name="Yang X."/>
            <person name="Jones A.K."/>
            <person name="Sattelle D.B."/>
            <person name="Ebert P.R."/>
            <person name="Nelson D."/>
            <person name="Scott J.G."/>
            <person name="Beeman R.W."/>
            <person name="Muthukrishnan S."/>
            <person name="Kramer K.J."/>
            <person name="Arakane Y."/>
            <person name="Beeman R.W."/>
            <person name="Zhu Q."/>
            <person name="Hogenkamp D."/>
            <person name="Dixit R."/>
            <person name="Oppert B."/>
            <person name="Jiang H."/>
            <person name="Zou Z."/>
            <person name="Marshall J."/>
            <person name="Elpidina E."/>
            <person name="Vinokurov K."/>
            <person name="Oppert C."/>
            <person name="Zou Z."/>
            <person name="Evans J."/>
            <person name="Lu Z."/>
            <person name="Zhao P."/>
            <person name="Sumathipala N."/>
            <person name="Altincicek B."/>
            <person name="Vilcinskas A."/>
            <person name="Williams M."/>
            <person name="Hultmark D."/>
            <person name="Hetru C."/>
            <person name="Jiang H."/>
            <person name="Grimmelikhuijzen C.J."/>
            <person name="Hauser F."/>
            <person name="Cazzamali G."/>
            <person name="Williamson M."/>
            <person name="Park Y."/>
            <person name="Li B."/>
            <person name="Tanaka Y."/>
            <person name="Predel R."/>
            <person name="Neupert S."/>
            <person name="Schachtner J."/>
            <person name="Verleyen P."/>
            <person name="Raible F."/>
            <person name="Bork P."/>
            <person name="Friedrich M."/>
            <person name="Walden K.K."/>
            <person name="Robertson H.M."/>
            <person name="Angeli S."/>
            <person name="Foret S."/>
            <person name="Bucher G."/>
            <person name="Schuetz S."/>
            <person name="Maleszka R."/>
            <person name="Wimmer E.A."/>
            <person name="Beeman R.W."/>
            <person name="Lorenzen M."/>
            <person name="Tomoyasu Y."/>
            <person name="Miller S.C."/>
            <person name="Grossmann D."/>
            <person name="Bucher G."/>
        </authorList>
    </citation>
    <scope>NUCLEOTIDE SEQUENCE [LARGE SCALE GENOMIC DNA]</scope>
    <source>
        <strain evidence="6 7">Georgia GA2</strain>
    </source>
</reference>
<evidence type="ECO:0000256" key="3">
    <source>
        <dbReference type="SAM" id="MobiDB-lite"/>
    </source>
</evidence>
<feature type="compositionally biased region" description="Low complexity" evidence="3">
    <location>
        <begin position="483"/>
        <end position="502"/>
    </location>
</feature>
<dbReference type="InterPro" id="IPR013106">
    <property type="entry name" value="Ig_V-set"/>
</dbReference>
<dbReference type="Gene3D" id="2.60.40.10">
    <property type="entry name" value="Immunoglobulins"/>
    <property type="match status" value="4"/>
</dbReference>
<reference evidence="6 7" key="2">
    <citation type="journal article" date="2010" name="Nucleic Acids Res.">
        <title>BeetleBase in 2010: revisions to provide comprehensive genomic information for Tribolium castaneum.</title>
        <authorList>
            <person name="Kim H.S."/>
            <person name="Murphy T."/>
            <person name="Xia J."/>
            <person name="Caragea D."/>
            <person name="Park Y."/>
            <person name="Beeman R.W."/>
            <person name="Lorenzen M.D."/>
            <person name="Butcher S."/>
            <person name="Manak J.R."/>
            <person name="Brown S.J."/>
        </authorList>
    </citation>
    <scope>GENOME REANNOTATION</scope>
    <source>
        <strain evidence="6 7">Georgia GA2</strain>
    </source>
</reference>
<feature type="domain" description="Ig-like" evidence="5">
    <location>
        <begin position="61"/>
        <end position="166"/>
    </location>
</feature>
<feature type="domain" description="Ig-like" evidence="5">
    <location>
        <begin position="169"/>
        <end position="246"/>
    </location>
</feature>
<dbReference type="Pfam" id="PF13927">
    <property type="entry name" value="Ig_3"/>
    <property type="match status" value="1"/>
</dbReference>
<evidence type="ECO:0000256" key="2">
    <source>
        <dbReference type="ARBA" id="ARBA00023319"/>
    </source>
</evidence>
<dbReference type="InterPro" id="IPR050958">
    <property type="entry name" value="Cell_Adh-Cytoskel_Orgn"/>
</dbReference>
<dbReference type="GO" id="GO:0043025">
    <property type="term" value="C:neuronal cell body"/>
    <property type="evidence" value="ECO:0000318"/>
    <property type="project" value="GO_Central"/>
</dbReference>
<keyword evidence="7" id="KW-1185">Reference proteome</keyword>
<dbReference type="InterPro" id="IPR013098">
    <property type="entry name" value="Ig_I-set"/>
</dbReference>
<dbReference type="PANTHER" id="PTHR45080:SF38">
    <property type="entry name" value="FI23916P1-RELATED"/>
    <property type="match status" value="1"/>
</dbReference>
<dbReference type="InterPro" id="IPR007110">
    <property type="entry name" value="Ig-like_dom"/>
</dbReference>
<dbReference type="PANTHER" id="PTHR45080">
    <property type="entry name" value="CONTACTIN 5"/>
    <property type="match status" value="1"/>
</dbReference>
<feature type="compositionally biased region" description="Basic residues" evidence="3">
    <location>
        <begin position="444"/>
        <end position="461"/>
    </location>
</feature>
<proteinExistence type="predicted"/>
<sequence length="522" mass="58965">MELKTVAFIFILLYTVHGKPTDSTQDSYDYLQNDNYEDENEQPAEYEEEEKDDVNEENNKPLVITTLGQEFTANLSATIVLPCTIVGKNFVRIWRKKRVTDQNSEKKGPILFQSGMTVAPSPNMKLLEDGSLEISNIHPQDEGVYECAAMDTANNSPKIYHKVTVTVQPTIDFLMTKNNRTSFKSGDTLELTCKAHGHPKPVISWHKGSKRFEVEGETLTINNIKHHDAGTYKCLADNKIGEPAFSHINIKVDFKPVITVERISVSSENNSETELQCLVHSEPKAAVVWIKDNGNIVSSPRVQIVSKDHEYNLVLKDLRDSDFGVYTCSATNYLGNTKKHIKLVKTPAIVRITKSRTEANEVVLTWEVQSKSNLSDHEFVYRKKGEQKWKRIYPEVAPMGDEHYSVKYTFEKNLDPGDYETKMRSANAYGWSEYSDVVDFQKVHNKHGHHKDQKKGHKHGKERQITTPTPSTEPAEHQESEIKSGSVKDSSKSVTESSASSVTPTALMTSIALITFLQSLRI</sequence>
<dbReference type="KEGG" id="tca:654915"/>
<keyword evidence="2" id="KW-0393">Immunoglobulin domain</keyword>
<dbReference type="GO" id="GO:0005886">
    <property type="term" value="C:plasma membrane"/>
    <property type="evidence" value="ECO:0000318"/>
    <property type="project" value="GO_Central"/>
</dbReference>
<dbReference type="OrthoDB" id="6159398at2759"/>
<dbReference type="InterPro" id="IPR036179">
    <property type="entry name" value="Ig-like_dom_sf"/>
</dbReference>
<keyword evidence="4" id="KW-0732">Signal</keyword>
<dbReference type="InterPro" id="IPR003598">
    <property type="entry name" value="Ig_sub2"/>
</dbReference>
<dbReference type="GO" id="GO:0008046">
    <property type="term" value="F:axon guidance receptor activity"/>
    <property type="evidence" value="ECO:0000318"/>
    <property type="project" value="GO_Central"/>
</dbReference>
<dbReference type="InterPro" id="IPR003961">
    <property type="entry name" value="FN3_dom"/>
</dbReference>
<dbReference type="CDD" id="cd00096">
    <property type="entry name" value="Ig"/>
    <property type="match status" value="2"/>
</dbReference>
<feature type="signal peptide" evidence="4">
    <location>
        <begin position="1"/>
        <end position="18"/>
    </location>
</feature>
<dbReference type="CDD" id="cd00063">
    <property type="entry name" value="FN3"/>
    <property type="match status" value="1"/>
</dbReference>
<organism evidence="6 7">
    <name type="scientific">Tribolium castaneum</name>
    <name type="common">Red flour beetle</name>
    <dbReference type="NCBI Taxonomy" id="7070"/>
    <lineage>
        <taxon>Eukaryota</taxon>
        <taxon>Metazoa</taxon>
        <taxon>Ecdysozoa</taxon>
        <taxon>Arthropoda</taxon>
        <taxon>Hexapoda</taxon>
        <taxon>Insecta</taxon>
        <taxon>Pterygota</taxon>
        <taxon>Neoptera</taxon>
        <taxon>Endopterygota</taxon>
        <taxon>Coleoptera</taxon>
        <taxon>Polyphaga</taxon>
        <taxon>Cucujiformia</taxon>
        <taxon>Tenebrionidae</taxon>
        <taxon>Tenebrionidae incertae sedis</taxon>
        <taxon>Tribolium</taxon>
    </lineage>
</organism>
<feature type="compositionally biased region" description="Acidic residues" evidence="3">
    <location>
        <begin position="37"/>
        <end position="56"/>
    </location>
</feature>
<evidence type="ECO:0000313" key="7">
    <source>
        <dbReference type="Proteomes" id="UP000007266"/>
    </source>
</evidence>
<evidence type="ECO:0000256" key="4">
    <source>
        <dbReference type="SAM" id="SignalP"/>
    </source>
</evidence>
<dbReference type="GO" id="GO:0030424">
    <property type="term" value="C:axon"/>
    <property type="evidence" value="ECO:0000318"/>
    <property type="project" value="GO_Central"/>
</dbReference>
<dbReference type="HOGENOM" id="CLU_549006_0_0_1"/>
<dbReference type="SUPFAM" id="SSF49265">
    <property type="entry name" value="Fibronectin type III"/>
    <property type="match status" value="1"/>
</dbReference>
<dbReference type="Proteomes" id="UP000007266">
    <property type="component" value="Linkage group 3"/>
</dbReference>
<feature type="region of interest" description="Disordered" evidence="3">
    <location>
        <begin position="444"/>
        <end position="502"/>
    </location>
</feature>
<dbReference type="AlphaFoldDB" id="D6WF33"/>
<dbReference type="SMART" id="SM00409">
    <property type="entry name" value="IG"/>
    <property type="match status" value="3"/>
</dbReference>
<protein>
    <submittedName>
        <fullName evidence="6">Fasciclin-2-like Protein</fullName>
    </submittedName>
</protein>
<evidence type="ECO:0000259" key="5">
    <source>
        <dbReference type="PROSITE" id="PS50835"/>
    </source>
</evidence>
<dbReference type="InterPro" id="IPR013783">
    <property type="entry name" value="Ig-like_fold"/>
</dbReference>
<dbReference type="InterPro" id="IPR036116">
    <property type="entry name" value="FN3_sf"/>
</dbReference>
<gene>
    <name evidence="6" type="primary">AUGUSTUS-3.0.2_02636</name>
    <name evidence="6" type="ORF">TcasGA2_TC002636</name>
</gene>
<dbReference type="OMA" id="ALHWERD"/>
<evidence type="ECO:0000256" key="1">
    <source>
        <dbReference type="ARBA" id="ARBA00022737"/>
    </source>
</evidence>
<dbReference type="Pfam" id="PF07686">
    <property type="entry name" value="V-set"/>
    <property type="match status" value="1"/>
</dbReference>
<dbReference type="GO" id="GO:0050808">
    <property type="term" value="P:synapse organization"/>
    <property type="evidence" value="ECO:0000318"/>
    <property type="project" value="GO_Central"/>
</dbReference>
<dbReference type="InterPro" id="IPR003599">
    <property type="entry name" value="Ig_sub"/>
</dbReference>
<dbReference type="SMART" id="SM00408">
    <property type="entry name" value="IGc2"/>
    <property type="match status" value="3"/>
</dbReference>
<feature type="chain" id="PRO_5007310661" evidence="4">
    <location>
        <begin position="19"/>
        <end position="522"/>
    </location>
</feature>
<dbReference type="STRING" id="7070.D6WF33"/>
<feature type="domain" description="Ig-like" evidence="5">
    <location>
        <begin position="256"/>
        <end position="344"/>
    </location>
</feature>
<dbReference type="PROSITE" id="PS50835">
    <property type="entry name" value="IG_LIKE"/>
    <property type="match status" value="3"/>
</dbReference>
<dbReference type="eggNOG" id="KOG3510">
    <property type="taxonomic scope" value="Eukaryota"/>
</dbReference>
<dbReference type="GO" id="GO:0007156">
    <property type="term" value="P:homophilic cell adhesion via plasma membrane adhesion molecules"/>
    <property type="evidence" value="ECO:0000318"/>
    <property type="project" value="GO_Central"/>
</dbReference>
<accession>D6WF33</accession>
<dbReference type="EMBL" id="KQ971327">
    <property type="protein sequence ID" value="EEZ99854.2"/>
    <property type="molecule type" value="Genomic_DNA"/>
</dbReference>
<dbReference type="FunFam" id="2.60.40.10:FF:004641">
    <property type="match status" value="1"/>
</dbReference>
<keyword evidence="1" id="KW-0677">Repeat</keyword>
<dbReference type="SUPFAM" id="SSF48726">
    <property type="entry name" value="Immunoglobulin"/>
    <property type="match status" value="3"/>
</dbReference>
<dbReference type="FunFam" id="2.60.40.10:FF:003672">
    <property type="match status" value="1"/>
</dbReference>